<accession>A0A174JJ10</accession>
<gene>
    <name evidence="1" type="ORF">ERS852406_03334</name>
</gene>
<organism evidence="1 2">
    <name type="scientific">Fusicatenibacter saccharivorans</name>
    <dbReference type="NCBI Taxonomy" id="1150298"/>
    <lineage>
        <taxon>Bacteria</taxon>
        <taxon>Bacillati</taxon>
        <taxon>Bacillota</taxon>
        <taxon>Clostridia</taxon>
        <taxon>Lachnospirales</taxon>
        <taxon>Lachnospiraceae</taxon>
        <taxon>Fusicatenibacter</taxon>
    </lineage>
</organism>
<evidence type="ECO:0000313" key="1">
    <source>
        <dbReference type="EMBL" id="CUO99702.1"/>
    </source>
</evidence>
<dbReference type="EMBL" id="CYYV01000027">
    <property type="protein sequence ID" value="CUO99702.1"/>
    <property type="molecule type" value="Genomic_DNA"/>
</dbReference>
<proteinExistence type="predicted"/>
<dbReference type="Proteomes" id="UP000095706">
    <property type="component" value="Unassembled WGS sequence"/>
</dbReference>
<reference evidence="1 2" key="1">
    <citation type="submission" date="2015-09" db="EMBL/GenBank/DDBJ databases">
        <authorList>
            <consortium name="Pathogen Informatics"/>
        </authorList>
    </citation>
    <scope>NUCLEOTIDE SEQUENCE [LARGE SCALE GENOMIC DNA]</scope>
    <source>
        <strain evidence="1 2">2789STDY5608849</strain>
    </source>
</reference>
<sequence>MANYDYEIVNGKRQVFLRIFKSLDFPYNCS</sequence>
<evidence type="ECO:0000313" key="2">
    <source>
        <dbReference type="Proteomes" id="UP000095706"/>
    </source>
</evidence>
<dbReference type="AlphaFoldDB" id="A0A174JJ10"/>
<protein>
    <submittedName>
        <fullName evidence="1">Uncharacterized protein</fullName>
    </submittedName>
</protein>
<name>A0A174JJ10_9FIRM</name>